<feature type="transmembrane region" description="Helical" evidence="6">
    <location>
        <begin position="81"/>
        <end position="100"/>
    </location>
</feature>
<accession>A0A1G9BHE4</accession>
<organism evidence="7 8">
    <name type="scientific">Microbulbifer yueqingensis</name>
    <dbReference type="NCBI Taxonomy" id="658219"/>
    <lineage>
        <taxon>Bacteria</taxon>
        <taxon>Pseudomonadati</taxon>
        <taxon>Pseudomonadota</taxon>
        <taxon>Gammaproteobacteria</taxon>
        <taxon>Cellvibrionales</taxon>
        <taxon>Microbulbiferaceae</taxon>
        <taxon>Microbulbifer</taxon>
    </lineage>
</organism>
<dbReference type="Pfam" id="PF03788">
    <property type="entry name" value="LrgA"/>
    <property type="match status" value="1"/>
</dbReference>
<evidence type="ECO:0000256" key="2">
    <source>
        <dbReference type="ARBA" id="ARBA00022475"/>
    </source>
</evidence>
<keyword evidence="3 6" id="KW-0812">Transmembrane</keyword>
<proteinExistence type="predicted"/>
<dbReference type="Proteomes" id="UP000199305">
    <property type="component" value="Unassembled WGS sequence"/>
</dbReference>
<protein>
    <submittedName>
        <fullName evidence="7">Putative effector of murein hydrolase LrgA, UPF0299 family</fullName>
    </submittedName>
</protein>
<evidence type="ECO:0000313" key="7">
    <source>
        <dbReference type="EMBL" id="SDK38921.1"/>
    </source>
</evidence>
<keyword evidence="4 6" id="KW-1133">Transmembrane helix</keyword>
<evidence type="ECO:0000256" key="3">
    <source>
        <dbReference type="ARBA" id="ARBA00022692"/>
    </source>
</evidence>
<feature type="transmembrane region" description="Helical" evidence="6">
    <location>
        <begin position="49"/>
        <end position="69"/>
    </location>
</feature>
<keyword evidence="2" id="KW-1003">Cell membrane</keyword>
<gene>
    <name evidence="7" type="ORF">SAMN05216212_2243</name>
</gene>
<evidence type="ECO:0000256" key="6">
    <source>
        <dbReference type="SAM" id="Phobius"/>
    </source>
</evidence>
<evidence type="ECO:0000256" key="4">
    <source>
        <dbReference type="ARBA" id="ARBA00022989"/>
    </source>
</evidence>
<evidence type="ECO:0000256" key="5">
    <source>
        <dbReference type="ARBA" id="ARBA00023136"/>
    </source>
</evidence>
<dbReference type="STRING" id="658219.SAMN05216212_2243"/>
<keyword evidence="8" id="KW-1185">Reference proteome</keyword>
<evidence type="ECO:0000256" key="1">
    <source>
        <dbReference type="ARBA" id="ARBA00004651"/>
    </source>
</evidence>
<dbReference type="PANTHER" id="PTHR33931:SF2">
    <property type="entry name" value="HOLIN-LIKE PROTEIN CIDA"/>
    <property type="match status" value="1"/>
</dbReference>
<name>A0A1G9BHE4_9GAMM</name>
<keyword evidence="5 6" id="KW-0472">Membrane</keyword>
<feature type="transmembrane region" description="Helical" evidence="6">
    <location>
        <begin position="23"/>
        <end position="43"/>
    </location>
</feature>
<dbReference type="PANTHER" id="PTHR33931">
    <property type="entry name" value="HOLIN-LIKE PROTEIN CIDA-RELATED"/>
    <property type="match status" value="1"/>
</dbReference>
<dbReference type="AlphaFoldDB" id="A0A1G9BHE4"/>
<dbReference type="GO" id="GO:0005886">
    <property type="term" value="C:plasma membrane"/>
    <property type="evidence" value="ECO:0007669"/>
    <property type="project" value="UniProtKB-SubCell"/>
</dbReference>
<keyword evidence="7" id="KW-0378">Hydrolase</keyword>
<sequence length="144" mass="15252">MVPGRLSAASERHRERVNTWRRLPGWLAGAAILAGTHFAGNWLQASLALPVPGSVLGMLLLVAGLLVYGSVPRGLAEISGVLLRLLALLFLPAATGLFFLDSLAPADWVGLFAATVFGTLASIALCALLLKRLLLRGRREDTDA</sequence>
<reference evidence="8" key="1">
    <citation type="submission" date="2016-10" db="EMBL/GenBank/DDBJ databases">
        <authorList>
            <person name="Varghese N."/>
            <person name="Submissions S."/>
        </authorList>
    </citation>
    <scope>NUCLEOTIDE SEQUENCE [LARGE SCALE GENOMIC DNA]</scope>
    <source>
        <strain evidence="8">CGMCC 1.10658</strain>
    </source>
</reference>
<feature type="transmembrane region" description="Helical" evidence="6">
    <location>
        <begin position="106"/>
        <end position="130"/>
    </location>
</feature>
<comment type="subcellular location">
    <subcellularLocation>
        <location evidence="1">Cell membrane</location>
        <topology evidence="1">Multi-pass membrane protein</topology>
    </subcellularLocation>
</comment>
<dbReference type="GO" id="GO:0016787">
    <property type="term" value="F:hydrolase activity"/>
    <property type="evidence" value="ECO:0007669"/>
    <property type="project" value="UniProtKB-KW"/>
</dbReference>
<dbReference type="InterPro" id="IPR005538">
    <property type="entry name" value="LrgA/CidA"/>
</dbReference>
<evidence type="ECO:0000313" key="8">
    <source>
        <dbReference type="Proteomes" id="UP000199305"/>
    </source>
</evidence>
<dbReference type="EMBL" id="FNFH01000004">
    <property type="protein sequence ID" value="SDK38921.1"/>
    <property type="molecule type" value="Genomic_DNA"/>
</dbReference>